<dbReference type="Ensembl" id="ENSMUNT00000032694.1">
    <property type="protein sequence ID" value="ENSMUNP00000022777.1"/>
    <property type="gene ID" value="ENSMUNG00000019525.1"/>
</dbReference>
<dbReference type="Proteomes" id="UP000694405">
    <property type="component" value="Chromosome 4"/>
</dbReference>
<dbReference type="Pfam" id="PF12348">
    <property type="entry name" value="CLASP_N"/>
    <property type="match status" value="1"/>
</dbReference>
<keyword evidence="3" id="KW-1185">Reference proteome</keyword>
<dbReference type="GO" id="GO:0000226">
    <property type="term" value="P:microtubule cytoskeleton organization"/>
    <property type="evidence" value="ECO:0007669"/>
    <property type="project" value="TreeGrafter"/>
</dbReference>
<dbReference type="InterPro" id="IPR011989">
    <property type="entry name" value="ARM-like"/>
</dbReference>
<organism evidence="2 3">
    <name type="scientific">Melopsittacus undulatus</name>
    <name type="common">Budgerigar</name>
    <name type="synonym">Psittacus undulatus</name>
    <dbReference type="NCBI Taxonomy" id="13146"/>
    <lineage>
        <taxon>Eukaryota</taxon>
        <taxon>Metazoa</taxon>
        <taxon>Chordata</taxon>
        <taxon>Craniata</taxon>
        <taxon>Vertebrata</taxon>
        <taxon>Euteleostomi</taxon>
        <taxon>Archelosauria</taxon>
        <taxon>Archosauria</taxon>
        <taxon>Dinosauria</taxon>
        <taxon>Saurischia</taxon>
        <taxon>Theropoda</taxon>
        <taxon>Coelurosauria</taxon>
        <taxon>Aves</taxon>
        <taxon>Neognathae</taxon>
        <taxon>Neoaves</taxon>
        <taxon>Telluraves</taxon>
        <taxon>Australaves</taxon>
        <taxon>Psittaciformes</taxon>
        <taxon>Psittaculidae</taxon>
        <taxon>Melopsittacus</taxon>
    </lineage>
</organism>
<accession>A0A8V5G2Q4</accession>
<feature type="region of interest" description="Disordered" evidence="1">
    <location>
        <begin position="607"/>
        <end position="695"/>
    </location>
</feature>
<dbReference type="GO" id="GO:0008017">
    <property type="term" value="F:microtubule binding"/>
    <property type="evidence" value="ECO:0007669"/>
    <property type="project" value="TreeGrafter"/>
</dbReference>
<feature type="compositionally biased region" description="Polar residues" evidence="1">
    <location>
        <begin position="607"/>
        <end position="631"/>
    </location>
</feature>
<evidence type="ECO:0000313" key="3">
    <source>
        <dbReference type="Proteomes" id="UP000694405"/>
    </source>
</evidence>
<feature type="region of interest" description="Disordered" evidence="1">
    <location>
        <begin position="1"/>
        <end position="34"/>
    </location>
</feature>
<feature type="compositionally biased region" description="Low complexity" evidence="1">
    <location>
        <begin position="641"/>
        <end position="660"/>
    </location>
</feature>
<evidence type="ECO:0000313" key="2">
    <source>
        <dbReference type="Ensembl" id="ENSMUNP00000022777.1"/>
    </source>
</evidence>
<reference evidence="2" key="1">
    <citation type="submission" date="2020-03" db="EMBL/GenBank/DDBJ databases">
        <title>Melopsittacus undulatus (budgerigar) genome, bMelUnd1, maternal haplotype with Z.</title>
        <authorList>
            <person name="Gedman G."/>
            <person name="Mountcastle J."/>
            <person name="Haase B."/>
            <person name="Formenti G."/>
            <person name="Wright T."/>
            <person name="Apodaca J."/>
            <person name="Pelan S."/>
            <person name="Chow W."/>
            <person name="Rhie A."/>
            <person name="Howe K."/>
            <person name="Fedrigo O."/>
            <person name="Jarvis E.D."/>
        </authorList>
    </citation>
    <scope>NUCLEOTIDE SEQUENCE [LARGE SCALE GENOMIC DNA]</scope>
</reference>
<evidence type="ECO:0000256" key="1">
    <source>
        <dbReference type="SAM" id="MobiDB-lite"/>
    </source>
</evidence>
<feature type="region of interest" description="Disordered" evidence="1">
    <location>
        <begin position="83"/>
        <end position="128"/>
    </location>
</feature>
<reference evidence="2" key="2">
    <citation type="submission" date="2025-08" db="UniProtKB">
        <authorList>
            <consortium name="Ensembl"/>
        </authorList>
    </citation>
    <scope>IDENTIFICATION</scope>
</reference>
<dbReference type="Gene3D" id="1.25.10.10">
    <property type="entry name" value="Leucine-rich Repeat Variant"/>
    <property type="match status" value="3"/>
</dbReference>
<dbReference type="GO" id="GO:0005929">
    <property type="term" value="C:cilium"/>
    <property type="evidence" value="ECO:0007669"/>
    <property type="project" value="TreeGrafter"/>
</dbReference>
<proteinExistence type="predicted"/>
<reference evidence="2" key="3">
    <citation type="submission" date="2025-09" db="UniProtKB">
        <authorList>
            <consortium name="Ensembl"/>
        </authorList>
    </citation>
    <scope>IDENTIFICATION</scope>
</reference>
<name>A0A8V5G2Q4_MELUD</name>
<dbReference type="SMART" id="SM01349">
    <property type="entry name" value="TOG"/>
    <property type="match status" value="3"/>
</dbReference>
<dbReference type="SUPFAM" id="SSF48371">
    <property type="entry name" value="ARM repeat"/>
    <property type="match status" value="1"/>
</dbReference>
<sequence>MVAAVMLPPCTRDMEVPPDPGIPPRLGRERTVRAGEGSAAAAAAAAVELPWGLRPVLCRKALRERRRGSDCFPTDCRDAGELYRSLAPQLDGPVSRGRREEEPGAEPLPPTGSQQPVDEGTAPLPSSQPGGTGLKFGLLAPELHARLLDQEDYRNRTQAVEELKRVVEDASQVVVTSVPAPSILGFIGLLCTLLSDFNFKVVLGALEVICLLALRLDNRVKDFLTPLFSAVTKVLGDSKLAVRQGYRRLLRWLMKAVGPQQVLDLLLQQEYRQHKNSKVREEVINMCIVALLTYPSEELDLGKLAFELAPALVDNKHRVRHAAMEAFAVLASAMGPGKTTLLFKAVDAVELKDNGDGLMHAVQARLARKILPKLTDQGFVEYAVPLPSSCHNRESCLPPGADTDWLLMCDRTRSAHSYCGYEVRVDALQNSSSHSAGANQVARSRKVLSTYKIKNKLPWENKHAEDKEVGSGVKMPVAKGVEQFPTSSDLLHFPELRPSQGVPVSDELHFSRKRTSGNFIQNSIDFKSEHSSVCAGPVGSHQPQISGKCGKLGYTQTRGKSGSVESDLQFLGLSNCQQDKGCTSLNFSSKTQRSFCNQAENTVPFQGPNASQGTFTLPTCPLSSPRNSPKHISSPADSPRKSQGLLKPSSQKQLLSQKSGDNTGENLQEKRAPLQLKPTLVRQPAPCKPLNGTKPIPPIPCLLPDKVELNLTKWRKEECKDMRLNKADGKLAAADLSELTVDGEEVDQEEMKNSLRLLRNSAAKKRAELSSNISCLESPDSALKLDLSVGSPSHASCPSVDAHSESGVCSQESLTSPMSTVPHRRRMKTYLTFFLVFDLFPLSWPAFGDNVGTVSQLLNCGNRCGDHEDKKQELSCTTFQRQNIEHQRNYKHSKDEISVRAQEYCKERRPSVTGLMNTSELLPFSKPETALTEALTLLAADDWEKKMEGLNFVRCLSAYHATILTAELHETSIAVAQEVKNLRSGVSRAAVICLGDLFTYLKKSMDQELDYTVKILLHKAGESNTFIREEVDKALKAMVNNVTPARALCSLIDGGQSHLNSAVRSCTARHLSDTVEHMGLDRILSKIKVVADRLFPAIVKFTQDSSQQTRYYGQKMLFSMMTHPDFDKTIEKYVLTKDLPYIRKCVTQLREKGLGGLPLDTPSAKGGHSHTRSVGHLRDTINITDSNFFLSNRETTEAYEVKRKTAPRNLLENEEYVKDITGLLTAKDFRDRIRGIKQLLLDAEHNQGFVVANIVKIFDAFNCRLNDLNGKVNRIALETMHQIIPLLKDNLSPVINMLIPAVVDNNLNSRNPGIYAAAKNVIQALCQHLDNYLLLQPFCTKAQFLNGKAKQDITEKLADIVRELYPRKPKSVEQKVLVVLWHLLGNMTNSGSLPGTGGNIRAATAKLSKALFAQMGPRLLTCAAAQSPHIKKTLEELLEAES</sequence>
<dbReference type="PANTHER" id="PTHR21567:SF6">
    <property type="entry name" value="TOG ARRAY REGULATOR OF AXONEMAL MICROTUBULES PROTEIN 1"/>
    <property type="match status" value="1"/>
</dbReference>
<dbReference type="InterPro" id="IPR016024">
    <property type="entry name" value="ARM-type_fold"/>
</dbReference>
<dbReference type="GO" id="GO:0005881">
    <property type="term" value="C:cytoplasmic microtubule"/>
    <property type="evidence" value="ECO:0007669"/>
    <property type="project" value="TreeGrafter"/>
</dbReference>
<dbReference type="InterPro" id="IPR034085">
    <property type="entry name" value="TOG"/>
</dbReference>
<dbReference type="PANTHER" id="PTHR21567">
    <property type="entry name" value="CLASP"/>
    <property type="match status" value="1"/>
</dbReference>
<protein>
    <submittedName>
        <fullName evidence="2">Uncharacterized protein</fullName>
    </submittedName>
</protein>
<dbReference type="InterPro" id="IPR024395">
    <property type="entry name" value="CLASP_N_dom"/>
</dbReference>
<gene>
    <name evidence="2" type="primary">LOC115945898</name>
</gene>